<dbReference type="InterPro" id="IPR001789">
    <property type="entry name" value="Sig_transdc_resp-reg_receiver"/>
</dbReference>
<keyword evidence="12" id="KW-0808">Transferase</keyword>
<dbReference type="GO" id="GO:0043565">
    <property type="term" value="F:sequence-specific DNA binding"/>
    <property type="evidence" value="ECO:0007669"/>
    <property type="project" value="InterPro"/>
</dbReference>
<feature type="domain" description="Response regulatory" evidence="11">
    <location>
        <begin position="1119"/>
        <end position="1234"/>
    </location>
</feature>
<dbReference type="SUPFAM" id="SSF63829">
    <property type="entry name" value="Calcium-dependent phosphotriesterase"/>
    <property type="match status" value="2"/>
</dbReference>
<keyword evidence="6" id="KW-0804">Transcription</keyword>
<dbReference type="Pfam" id="PF00512">
    <property type="entry name" value="HisKA"/>
    <property type="match status" value="1"/>
</dbReference>
<dbReference type="InterPro" id="IPR003661">
    <property type="entry name" value="HisK_dim/P_dom"/>
</dbReference>
<dbReference type="InterPro" id="IPR015943">
    <property type="entry name" value="WD40/YVTN_repeat-like_dom_sf"/>
</dbReference>
<dbReference type="SUPFAM" id="SSF47384">
    <property type="entry name" value="Homodimeric domain of signal transducing histidine kinase"/>
    <property type="match status" value="1"/>
</dbReference>
<dbReference type="InterPro" id="IPR036097">
    <property type="entry name" value="HisK_dim/P_sf"/>
</dbReference>
<dbReference type="PROSITE" id="PS01124">
    <property type="entry name" value="HTH_ARAC_FAMILY_2"/>
    <property type="match status" value="1"/>
</dbReference>
<evidence type="ECO:0000259" key="10">
    <source>
        <dbReference type="PROSITE" id="PS50109"/>
    </source>
</evidence>
<evidence type="ECO:0000256" key="7">
    <source>
        <dbReference type="PROSITE-ProRule" id="PRU00169"/>
    </source>
</evidence>
<dbReference type="Pfam" id="PF07494">
    <property type="entry name" value="Reg_prop"/>
    <property type="match status" value="4"/>
</dbReference>
<dbReference type="InterPro" id="IPR036890">
    <property type="entry name" value="HATPase_C_sf"/>
</dbReference>
<dbReference type="Pfam" id="PF12833">
    <property type="entry name" value="HTH_18"/>
    <property type="match status" value="1"/>
</dbReference>
<evidence type="ECO:0000256" key="8">
    <source>
        <dbReference type="SAM" id="Phobius"/>
    </source>
</evidence>
<dbReference type="Gene3D" id="2.60.40.10">
    <property type="entry name" value="Immunoglobulins"/>
    <property type="match status" value="1"/>
</dbReference>
<feature type="modified residue" description="4-aspartylphosphate" evidence="7">
    <location>
        <position position="1167"/>
    </location>
</feature>
<dbReference type="Proteomes" id="UP000190541">
    <property type="component" value="Unassembled WGS sequence"/>
</dbReference>
<dbReference type="InterPro" id="IPR020449">
    <property type="entry name" value="Tscrpt_reg_AraC-type_HTH"/>
</dbReference>
<dbReference type="GO" id="GO:0000155">
    <property type="term" value="F:phosphorelay sensor kinase activity"/>
    <property type="evidence" value="ECO:0007669"/>
    <property type="project" value="InterPro"/>
</dbReference>
<evidence type="ECO:0000313" key="13">
    <source>
        <dbReference type="Proteomes" id="UP000190541"/>
    </source>
</evidence>
<dbReference type="InterPro" id="IPR011110">
    <property type="entry name" value="Reg_prop"/>
</dbReference>
<evidence type="ECO:0000313" key="12">
    <source>
        <dbReference type="EMBL" id="SKB90717.1"/>
    </source>
</evidence>
<dbReference type="EMBL" id="FUYS01000013">
    <property type="protein sequence ID" value="SKB90717.1"/>
    <property type="molecule type" value="Genomic_DNA"/>
</dbReference>
<gene>
    <name evidence="12" type="ORF">SAMN05660226_03753</name>
</gene>
<dbReference type="STRING" id="623280.SAMN05660226_03753"/>
<dbReference type="GO" id="GO:0003700">
    <property type="term" value="F:DNA-binding transcription factor activity"/>
    <property type="evidence" value="ECO:0007669"/>
    <property type="project" value="InterPro"/>
</dbReference>
<evidence type="ECO:0000256" key="3">
    <source>
        <dbReference type="ARBA" id="ARBA00022553"/>
    </source>
</evidence>
<keyword evidence="12" id="KW-0418">Kinase</keyword>
<dbReference type="CDD" id="cd00082">
    <property type="entry name" value="HisKA"/>
    <property type="match status" value="1"/>
</dbReference>
<feature type="domain" description="Histidine kinase" evidence="10">
    <location>
        <begin position="850"/>
        <end position="1068"/>
    </location>
</feature>
<keyword evidence="8" id="KW-0472">Membrane</keyword>
<dbReference type="InterPro" id="IPR003594">
    <property type="entry name" value="HATPase_dom"/>
</dbReference>
<evidence type="ECO:0000256" key="2">
    <source>
        <dbReference type="ARBA" id="ARBA00012438"/>
    </source>
</evidence>
<dbReference type="Gene3D" id="2.130.10.10">
    <property type="entry name" value="YVTN repeat-like/Quinoprotein amine dehydrogenase"/>
    <property type="match status" value="2"/>
</dbReference>
<dbReference type="InterPro" id="IPR018060">
    <property type="entry name" value="HTH_AraC"/>
</dbReference>
<evidence type="ECO:0000256" key="1">
    <source>
        <dbReference type="ARBA" id="ARBA00000085"/>
    </source>
</evidence>
<evidence type="ECO:0000256" key="6">
    <source>
        <dbReference type="ARBA" id="ARBA00023163"/>
    </source>
</evidence>
<dbReference type="SMART" id="SM00342">
    <property type="entry name" value="HTH_ARAC"/>
    <property type="match status" value="1"/>
</dbReference>
<dbReference type="CDD" id="cd17574">
    <property type="entry name" value="REC_OmpR"/>
    <property type="match status" value="1"/>
</dbReference>
<evidence type="ECO:0000259" key="9">
    <source>
        <dbReference type="PROSITE" id="PS01124"/>
    </source>
</evidence>
<dbReference type="PANTHER" id="PTHR43547:SF2">
    <property type="entry name" value="HYBRID SIGNAL TRANSDUCTION HISTIDINE KINASE C"/>
    <property type="match status" value="1"/>
</dbReference>
<dbReference type="Gene3D" id="1.10.287.130">
    <property type="match status" value="1"/>
</dbReference>
<keyword evidence="5" id="KW-0238">DNA-binding</keyword>
<proteinExistence type="predicted"/>
<dbReference type="Gene3D" id="3.30.565.10">
    <property type="entry name" value="Histidine kinase-like ATPase, C-terminal domain"/>
    <property type="match status" value="1"/>
</dbReference>
<organism evidence="12 13">
    <name type="scientific">Parapedobacter luteus</name>
    <dbReference type="NCBI Taxonomy" id="623280"/>
    <lineage>
        <taxon>Bacteria</taxon>
        <taxon>Pseudomonadati</taxon>
        <taxon>Bacteroidota</taxon>
        <taxon>Sphingobacteriia</taxon>
        <taxon>Sphingobacteriales</taxon>
        <taxon>Sphingobacteriaceae</taxon>
        <taxon>Parapedobacter</taxon>
    </lineage>
</organism>
<dbReference type="SMART" id="SM00388">
    <property type="entry name" value="HisKA"/>
    <property type="match status" value="1"/>
</dbReference>
<dbReference type="PROSITE" id="PS50110">
    <property type="entry name" value="RESPONSE_REGULATORY"/>
    <property type="match status" value="1"/>
</dbReference>
<reference evidence="12 13" key="1">
    <citation type="submission" date="2017-02" db="EMBL/GenBank/DDBJ databases">
        <authorList>
            <person name="Peterson S.W."/>
        </authorList>
    </citation>
    <scope>NUCLEOTIDE SEQUENCE [LARGE SCALE GENOMIC DNA]</scope>
    <source>
        <strain evidence="12 13">DSM 22899</strain>
    </source>
</reference>
<dbReference type="Gene3D" id="1.10.10.60">
    <property type="entry name" value="Homeodomain-like"/>
    <property type="match status" value="1"/>
</dbReference>
<dbReference type="InterPro" id="IPR011006">
    <property type="entry name" value="CheY-like_superfamily"/>
</dbReference>
<keyword evidence="13" id="KW-1185">Reference proteome</keyword>
<protein>
    <recommendedName>
        <fullName evidence="2">histidine kinase</fullName>
        <ecNumber evidence="2">2.7.13.3</ecNumber>
    </recommendedName>
</protein>
<dbReference type="RefSeq" id="WP_079718379.1">
    <property type="nucleotide sequence ID" value="NZ_FUYS01000013.1"/>
</dbReference>
<keyword evidence="8" id="KW-0812">Transmembrane</keyword>
<dbReference type="Pfam" id="PF02518">
    <property type="entry name" value="HATPase_c"/>
    <property type="match status" value="1"/>
</dbReference>
<dbReference type="InterPro" id="IPR013783">
    <property type="entry name" value="Ig-like_fold"/>
</dbReference>
<comment type="catalytic activity">
    <reaction evidence="1">
        <text>ATP + protein L-histidine = ADP + protein N-phospho-L-histidine.</text>
        <dbReference type="EC" id="2.7.13.3"/>
    </reaction>
</comment>
<keyword evidence="8" id="KW-1133">Transmembrane helix</keyword>
<evidence type="ECO:0000256" key="4">
    <source>
        <dbReference type="ARBA" id="ARBA00023015"/>
    </source>
</evidence>
<dbReference type="Gene3D" id="3.40.50.2300">
    <property type="match status" value="1"/>
</dbReference>
<sequence length="1370" mass="153751">MGGRLTFSVLVVLGAILGHTTYAQHLKPAYNIHQFDNRYGLSNSAVNCLLHDADGMLWIGTWDGLNRYDGKDFHVFNYQIKARSQGLISNIVQGLAQDRQRRIWISTVEGISSYDKSSGRFKHYFYQPVAKGIREDEFEVAVDTAGVVYARTPQHGLARYDAGRDTFLACTLPGASVPLTKIRIDSSNRLWTLTQTGEAFVYELASTDTFRLVYQFPVKQYPITGLHEANGAIFLSDRLGNLYRITPGMLNYQHIASLGHSVGTMVWYDDRYYIALATQGILALDASFAPQPLDAGIGVLRAMNVRDWAVGKDQLLWVATDGNGFVRVSPRNNPFYTISPESMASRAPVRAILEVDGDLWVGTKGGGIAILRDFVPQRSHQDNWRQVSTTNNLVNNDVFAIVGSQTKGLVYIGTDGRGMAVYDRRRQKLYNWDALEGHENFPEFGSVYAIVEDHDGTLWVGTSGYGLLHLRVDETAAGRMHVTFIRQYQNVPQGEGLANDIVYSLCLGLDNQLWVACRYGGLSLLDKATGHITNFKAFTYVGSLSNNDVLSLYRDQRDRLWVGTSFGLNWISLHDVNDSVPAFQRITAADGLPNNTIHAITSDEEGHIWISTNKGLARIQPESGLVVQFQQNDGLQSAEFSDGAVWKDPLGFLYFGGIYGLNYFQPQQIPNDTDLPNLVIQRLQLGGWRMGDAEYQVLQPNGGTPPLFTLSRNQNYFSAEIHALSHLQADKCAYAWLLEGHDIEWQYHGADGKISYSNVPPGSYRLLVKWSNGSGVWTAATPMLDVHISPYWWLTWPALLTAAFVLVSIGYWLYNNHKNRLEIQHRLQLELSLREKDEALHENQLNFFTNIAHELQTPLTLVMGVAEQLENAPSVSQPAKRQALIAMLRQQASRLTYLVQQLLEFRKAEAGHLQTDYRQLDVTALLTNLCQLFEPMSEQQHITYEYHVPDGLQLATDSDKLEKITFNLLSNAFKHAGSHEHIVFSASLNKSLRVLQLQVSNSGCQLAPGEALRIFEKFQTGKTHNAGHYSTGIGLAFTKELVSLLAGEIKATIAEGWITFRVALPIPAANDHQAADEPSRYLPSIYAEMATPAAPSLLNAADYNKVALLEKLTEAHKRTVLVVEDEQDIRYLIREVLKPYYIIYEATDGMEAIGVIRNHPPDLIISDVMMPGMDGLSLCQKVKNAPSTCHIPFVILSAKGALEQRNEGYEVGADAYIAKPFHGSHLLIRIKNLFEQQHRLHQRLRHADSVENLVHTGNPEQDDFLEALVAQIMKHLENPALNAGILEEALSMSKMQLYRKLKTISGMTPSEFIRHVRLKQATHLLATTELTVTEIFYQIGFNNQSYFFREFKKHYGCSPNEYRSRLQINS</sequence>
<dbReference type="SUPFAM" id="SSF55874">
    <property type="entry name" value="ATPase domain of HSP90 chaperone/DNA topoisomerase II/histidine kinase"/>
    <property type="match status" value="1"/>
</dbReference>
<evidence type="ECO:0000256" key="5">
    <source>
        <dbReference type="ARBA" id="ARBA00023125"/>
    </source>
</evidence>
<dbReference type="SUPFAM" id="SSF52172">
    <property type="entry name" value="CheY-like"/>
    <property type="match status" value="1"/>
</dbReference>
<dbReference type="PRINTS" id="PR00032">
    <property type="entry name" value="HTHARAC"/>
</dbReference>
<dbReference type="PANTHER" id="PTHR43547">
    <property type="entry name" value="TWO-COMPONENT HISTIDINE KINASE"/>
    <property type="match status" value="1"/>
</dbReference>
<dbReference type="SMART" id="SM00387">
    <property type="entry name" value="HATPase_c"/>
    <property type="match status" value="1"/>
</dbReference>
<feature type="transmembrane region" description="Helical" evidence="8">
    <location>
        <begin position="791"/>
        <end position="814"/>
    </location>
</feature>
<keyword evidence="4" id="KW-0805">Transcription regulation</keyword>
<dbReference type="Pfam" id="PF00072">
    <property type="entry name" value="Response_reg"/>
    <property type="match status" value="1"/>
</dbReference>
<dbReference type="Pfam" id="PF07495">
    <property type="entry name" value="Y_Y_Y"/>
    <property type="match status" value="1"/>
</dbReference>
<dbReference type="SMART" id="SM00448">
    <property type="entry name" value="REC"/>
    <property type="match status" value="1"/>
</dbReference>
<dbReference type="InterPro" id="IPR011123">
    <property type="entry name" value="Y_Y_Y"/>
</dbReference>
<dbReference type="PROSITE" id="PS50109">
    <property type="entry name" value="HIS_KIN"/>
    <property type="match status" value="1"/>
</dbReference>
<dbReference type="OrthoDB" id="9809670at2"/>
<accession>A0A1T5F3A6</accession>
<dbReference type="InterPro" id="IPR005467">
    <property type="entry name" value="His_kinase_dom"/>
</dbReference>
<dbReference type="SUPFAM" id="SSF46689">
    <property type="entry name" value="Homeodomain-like"/>
    <property type="match status" value="1"/>
</dbReference>
<dbReference type="EC" id="2.7.13.3" evidence="2"/>
<name>A0A1T5F3A6_9SPHI</name>
<keyword evidence="3 7" id="KW-0597">Phosphoprotein</keyword>
<dbReference type="InterPro" id="IPR009057">
    <property type="entry name" value="Homeodomain-like_sf"/>
</dbReference>
<feature type="domain" description="HTH araC/xylS-type" evidence="9">
    <location>
        <begin position="1266"/>
        <end position="1365"/>
    </location>
</feature>
<evidence type="ECO:0000259" key="11">
    <source>
        <dbReference type="PROSITE" id="PS50110"/>
    </source>
</evidence>